<name>A4U8S9_9BACT</name>
<proteinExistence type="predicted"/>
<feature type="domain" description="Diphthamide synthase" evidence="1">
    <location>
        <begin position="66"/>
        <end position="267"/>
    </location>
</feature>
<protein>
    <submittedName>
        <fullName evidence="2">Putative ATP-binding protein</fullName>
    </submittedName>
</protein>
<keyword evidence="2" id="KW-0067">ATP-binding</keyword>
<accession>A4U8S9</accession>
<dbReference type="InterPro" id="IPR014729">
    <property type="entry name" value="Rossmann-like_a/b/a_fold"/>
</dbReference>
<dbReference type="Gene3D" id="3.90.1490.10">
    <property type="entry name" value="putative n-type atp pyrophosphatase, domain 2"/>
    <property type="match status" value="1"/>
</dbReference>
<organism evidence="2">
    <name type="scientific">Theonella swinhoei bacterial symbiont clone pSW1H8</name>
    <dbReference type="NCBI Taxonomy" id="377638"/>
    <lineage>
        <taxon>Bacteria</taxon>
        <taxon>environmental samples</taxon>
    </lineage>
</organism>
<sequence length="311" mass="34816">MPITTGPGRASPKVRRSSPRCCIPKRAPEWQYRDRTYESEELLVIKVLPREVNTAPTITPVPATPVLVSWSSGKDSAWALHTLRQQPERYDVRGIFTTVTTTFNRVSIHSTPRRVLKLQSERLGLPLYEIPIPSPCSNAQYEAAMQRFLEQVQALPQHLTASHVAFGDLFLEDIRRYREERLSATGITPLFPIWGEDTADLAKTMIASGVRAIVTAGNPLKLPSGFVGRWFDRQFLTDLPSELDPLGENGEFHTCVVDGPMFTSPIKALPGRIVQRQVAPADDNDGIHSENPYPTHITYADIELQSHGRIE</sequence>
<dbReference type="Pfam" id="PF01902">
    <property type="entry name" value="Diphthami_syn_2"/>
    <property type="match status" value="1"/>
</dbReference>
<dbReference type="Gene3D" id="3.40.50.620">
    <property type="entry name" value="HUPs"/>
    <property type="match status" value="1"/>
</dbReference>
<dbReference type="SUPFAM" id="SSF52402">
    <property type="entry name" value="Adenine nucleotide alpha hydrolases-like"/>
    <property type="match status" value="1"/>
</dbReference>
<dbReference type="AlphaFoldDB" id="A4U8S9"/>
<reference evidence="2" key="1">
    <citation type="journal article" date="2007" name="Appl. Environ. Microbiol.">
        <title>Widespread occurrence and genomic context of unusually small polyketide synthase genes in microbial consortia associated with marine sponges.</title>
        <authorList>
            <person name="Fieseler L."/>
            <person name="Hentschel U."/>
            <person name="Grozdanov L."/>
            <person name="Schirmer A."/>
            <person name="Wen G."/>
            <person name="Platzer M."/>
            <person name="Hrvatin S."/>
            <person name="Butzke D."/>
            <person name="Zimmermann K."/>
            <person name="Piel J."/>
        </authorList>
    </citation>
    <scope>NUCLEOTIDE SEQUENCE</scope>
</reference>
<dbReference type="EMBL" id="DQ438988">
    <property type="protein sequence ID" value="ABE03931.1"/>
    <property type="molecule type" value="Genomic_DNA"/>
</dbReference>
<dbReference type="GO" id="GO:0005524">
    <property type="term" value="F:ATP binding"/>
    <property type="evidence" value="ECO:0007669"/>
    <property type="project" value="UniProtKB-KW"/>
</dbReference>
<evidence type="ECO:0000313" key="2">
    <source>
        <dbReference type="EMBL" id="ABE03931.1"/>
    </source>
</evidence>
<keyword evidence="2" id="KW-0547">Nucleotide-binding</keyword>
<evidence type="ECO:0000259" key="1">
    <source>
        <dbReference type="Pfam" id="PF01902"/>
    </source>
</evidence>
<dbReference type="InterPro" id="IPR002761">
    <property type="entry name" value="Diphthami_syn_dom"/>
</dbReference>